<comment type="function">
    <text evidence="5">Required for morphogenesis and for the elongation of the flagellar filament by facilitating polymerization of the flagellin monomers at the tip of growing filament. Forms a capping structure, which prevents flagellin subunits (transported through the central channel of the flagellum) from leaking out without polymerization at the distal end.</text>
</comment>
<dbReference type="InterPro" id="IPR010809">
    <property type="entry name" value="FliD_C"/>
</dbReference>
<sequence length="449" mass="46195">MSSLYAVGSGLDIPTLVSQLVTADRTPAENRINTQGKAATAQLSALGTIKSAMSNLQSSLSGLSTALTTPAFKPTVASDAGFTASTTSSAAAGSYDIEVISLAKGNKLTSSAFASDELVGSGSLQLSFGDSHLEVTVAADMTLSSLAREINRVAGGKGVTASVITSDTGQHLVLNAVGTGSNGAVTLSSSGNGRLAELSWDGSTGGMTENIAASDAQVRIDGQLRTNTSNTFTDLVEGATITLTKTTVGTTGNLSIAADNSGAKTSMQAFVSVYNATLNALKSASSYNADTKTASALTGDSMVRGLQNQLRSIMGNNNVSDLKALGVSVGKDGTLSFDASSFEKGMAEQPAMAARVLGKDGSIASSLDSLLKSNLDTGTGVLVQRTNSLNKQISKLEKDLDDLDVRMEKNYERYTKQFTAMDTLVAQMQNTSNYLTTQLANLSSSSSKK</sequence>
<comment type="similarity">
    <text evidence="1 5">Belongs to the FliD family.</text>
</comment>
<keyword evidence="8" id="KW-0282">Flagellum</keyword>
<feature type="domain" description="Flagellar hook-associated protein 2 C-terminal" evidence="7">
    <location>
        <begin position="213"/>
        <end position="430"/>
    </location>
</feature>
<dbReference type="STRING" id="336566.ABB30_02490"/>
<dbReference type="InterPro" id="IPR040026">
    <property type="entry name" value="FliD"/>
</dbReference>
<comment type="subunit">
    <text evidence="2 5">Homopentamer.</text>
</comment>
<keyword evidence="8" id="KW-0969">Cilium</keyword>
<gene>
    <name evidence="8" type="ORF">ABB30_02490</name>
</gene>
<organism evidence="8 9">
    <name type="scientific">Stenotrophomonas ginsengisoli</name>
    <dbReference type="NCBI Taxonomy" id="336566"/>
    <lineage>
        <taxon>Bacteria</taxon>
        <taxon>Pseudomonadati</taxon>
        <taxon>Pseudomonadota</taxon>
        <taxon>Gammaproteobacteria</taxon>
        <taxon>Lysobacterales</taxon>
        <taxon>Lysobacteraceae</taxon>
        <taxon>Stenotrophomonas</taxon>
    </lineage>
</organism>
<dbReference type="PANTHER" id="PTHR30288:SF0">
    <property type="entry name" value="FLAGELLAR HOOK-ASSOCIATED PROTEIN 2"/>
    <property type="match status" value="1"/>
</dbReference>
<feature type="domain" description="Flagellar hook-associated protein 2 N-terminal" evidence="6">
    <location>
        <begin position="9"/>
        <end position="104"/>
    </location>
</feature>
<evidence type="ECO:0000256" key="3">
    <source>
        <dbReference type="ARBA" id="ARBA00023054"/>
    </source>
</evidence>
<dbReference type="AlphaFoldDB" id="A0A0R0DMN8"/>
<dbReference type="Proteomes" id="UP000050956">
    <property type="component" value="Unassembled WGS sequence"/>
</dbReference>
<evidence type="ECO:0000256" key="5">
    <source>
        <dbReference type="RuleBase" id="RU362066"/>
    </source>
</evidence>
<evidence type="ECO:0000259" key="6">
    <source>
        <dbReference type="Pfam" id="PF02465"/>
    </source>
</evidence>
<dbReference type="GO" id="GO:0009424">
    <property type="term" value="C:bacterial-type flagellum hook"/>
    <property type="evidence" value="ECO:0007669"/>
    <property type="project" value="UniProtKB-UniRule"/>
</dbReference>
<reference evidence="8 9" key="1">
    <citation type="submission" date="2015-05" db="EMBL/GenBank/DDBJ databases">
        <title>Genome sequencing and analysis of members of genus Stenotrophomonas.</title>
        <authorList>
            <person name="Patil P.P."/>
            <person name="Midha S."/>
            <person name="Patil P.B."/>
        </authorList>
    </citation>
    <scope>NUCLEOTIDE SEQUENCE [LARGE SCALE GENOMIC DNA]</scope>
    <source>
        <strain evidence="8 9">DSM 24757</strain>
    </source>
</reference>
<evidence type="ECO:0000256" key="1">
    <source>
        <dbReference type="ARBA" id="ARBA00009764"/>
    </source>
</evidence>
<keyword evidence="4 5" id="KW-0975">Bacterial flagellum</keyword>
<evidence type="ECO:0000256" key="4">
    <source>
        <dbReference type="ARBA" id="ARBA00023143"/>
    </source>
</evidence>
<keyword evidence="9" id="KW-1185">Reference proteome</keyword>
<evidence type="ECO:0000259" key="7">
    <source>
        <dbReference type="Pfam" id="PF07195"/>
    </source>
</evidence>
<dbReference type="InterPro" id="IPR003481">
    <property type="entry name" value="FliD_N"/>
</dbReference>
<feature type="coiled-coil region" evidence="5">
    <location>
        <begin position="386"/>
        <end position="413"/>
    </location>
</feature>
<dbReference type="PATRIC" id="fig|336566.3.peg.2905"/>
<dbReference type="GO" id="GO:0005576">
    <property type="term" value="C:extracellular region"/>
    <property type="evidence" value="ECO:0007669"/>
    <property type="project" value="UniProtKB-SubCell"/>
</dbReference>
<dbReference type="Pfam" id="PF07196">
    <property type="entry name" value="Flagellin_IN"/>
    <property type="match status" value="1"/>
</dbReference>
<dbReference type="GO" id="GO:0071973">
    <property type="term" value="P:bacterial-type flagellum-dependent cell motility"/>
    <property type="evidence" value="ECO:0007669"/>
    <property type="project" value="TreeGrafter"/>
</dbReference>
<evidence type="ECO:0000313" key="8">
    <source>
        <dbReference type="EMBL" id="KRG78920.1"/>
    </source>
</evidence>
<protein>
    <recommendedName>
        <fullName evidence="5">Flagellar hook-associated protein 2</fullName>
        <shortName evidence="5">HAP2</shortName>
    </recommendedName>
    <alternativeName>
        <fullName evidence="5">Flagellar cap protein</fullName>
    </alternativeName>
</protein>
<keyword evidence="3 5" id="KW-0175">Coiled coil</keyword>
<dbReference type="Pfam" id="PF07195">
    <property type="entry name" value="FliD_C"/>
    <property type="match status" value="1"/>
</dbReference>
<dbReference type="PANTHER" id="PTHR30288">
    <property type="entry name" value="FLAGELLAR CAP/ASSEMBLY PROTEIN FLID"/>
    <property type="match status" value="1"/>
</dbReference>
<dbReference type="Pfam" id="PF02465">
    <property type="entry name" value="FliD_N"/>
    <property type="match status" value="1"/>
</dbReference>
<comment type="subcellular location">
    <subcellularLocation>
        <location evidence="5">Secreted</location>
    </subcellularLocation>
    <subcellularLocation>
        <location evidence="5">Bacterial flagellum</location>
    </subcellularLocation>
</comment>
<dbReference type="RefSeq" id="WP_057636727.1">
    <property type="nucleotide sequence ID" value="NZ_LDJM01000007.1"/>
</dbReference>
<dbReference type="OrthoDB" id="5980200at2"/>
<evidence type="ECO:0000256" key="2">
    <source>
        <dbReference type="ARBA" id="ARBA00011255"/>
    </source>
</evidence>
<dbReference type="InterPro" id="IPR010810">
    <property type="entry name" value="Flagellin_hook_IN_motif"/>
</dbReference>
<dbReference type="GO" id="GO:0007155">
    <property type="term" value="P:cell adhesion"/>
    <property type="evidence" value="ECO:0007669"/>
    <property type="project" value="InterPro"/>
</dbReference>
<accession>A0A0R0DMN8</accession>
<proteinExistence type="inferred from homology"/>
<dbReference type="GO" id="GO:0009421">
    <property type="term" value="C:bacterial-type flagellum filament cap"/>
    <property type="evidence" value="ECO:0007669"/>
    <property type="project" value="InterPro"/>
</dbReference>
<keyword evidence="8" id="KW-0966">Cell projection</keyword>
<keyword evidence="5" id="KW-0964">Secreted</keyword>
<dbReference type="EMBL" id="LDJM01000007">
    <property type="protein sequence ID" value="KRG78920.1"/>
    <property type="molecule type" value="Genomic_DNA"/>
</dbReference>
<evidence type="ECO:0000313" key="9">
    <source>
        <dbReference type="Proteomes" id="UP000050956"/>
    </source>
</evidence>
<comment type="caution">
    <text evidence="8">The sequence shown here is derived from an EMBL/GenBank/DDBJ whole genome shotgun (WGS) entry which is preliminary data.</text>
</comment>
<name>A0A0R0DMN8_9GAMM</name>